<feature type="region of interest" description="Disordered" evidence="1">
    <location>
        <begin position="1"/>
        <end position="104"/>
    </location>
</feature>
<accession>A0ABP1RH08</accession>
<proteinExistence type="predicted"/>
<reference evidence="2 3" key="1">
    <citation type="submission" date="2024-08" db="EMBL/GenBank/DDBJ databases">
        <authorList>
            <person name="Cucini C."/>
            <person name="Frati F."/>
        </authorList>
    </citation>
    <scope>NUCLEOTIDE SEQUENCE [LARGE SCALE GENOMIC DNA]</scope>
</reference>
<dbReference type="EMBL" id="CAXLJM020000073">
    <property type="protein sequence ID" value="CAL8128066.1"/>
    <property type="molecule type" value="Genomic_DNA"/>
</dbReference>
<name>A0ABP1RH08_9HEXA</name>
<dbReference type="Proteomes" id="UP001642540">
    <property type="component" value="Unassembled WGS sequence"/>
</dbReference>
<organism evidence="2 3">
    <name type="scientific">Orchesella dallaii</name>
    <dbReference type="NCBI Taxonomy" id="48710"/>
    <lineage>
        <taxon>Eukaryota</taxon>
        <taxon>Metazoa</taxon>
        <taxon>Ecdysozoa</taxon>
        <taxon>Arthropoda</taxon>
        <taxon>Hexapoda</taxon>
        <taxon>Collembola</taxon>
        <taxon>Entomobryomorpha</taxon>
        <taxon>Entomobryoidea</taxon>
        <taxon>Orchesellidae</taxon>
        <taxon>Orchesellinae</taxon>
        <taxon>Orchesella</taxon>
    </lineage>
</organism>
<evidence type="ECO:0000313" key="2">
    <source>
        <dbReference type="EMBL" id="CAL8128066.1"/>
    </source>
</evidence>
<protein>
    <submittedName>
        <fullName evidence="2">Uncharacterized protein</fullName>
    </submittedName>
</protein>
<keyword evidence="3" id="KW-1185">Reference proteome</keyword>
<feature type="compositionally biased region" description="Polar residues" evidence="1">
    <location>
        <begin position="29"/>
        <end position="47"/>
    </location>
</feature>
<comment type="caution">
    <text evidence="2">The sequence shown here is derived from an EMBL/GenBank/DDBJ whole genome shotgun (WGS) entry which is preliminary data.</text>
</comment>
<evidence type="ECO:0000313" key="3">
    <source>
        <dbReference type="Proteomes" id="UP001642540"/>
    </source>
</evidence>
<gene>
    <name evidence="2" type="ORF">ODALV1_LOCUS22072</name>
</gene>
<evidence type="ECO:0000256" key="1">
    <source>
        <dbReference type="SAM" id="MobiDB-lite"/>
    </source>
</evidence>
<sequence length="188" mass="20912">MTKPGIGKQMFEENNGKGPKLPKRKRKSTMSQISRNLITTSNTNSFLRTALATPKRKPYSQPQIQPFTQPHIEPISPPSPPLPNPQPPTQPTTQPSTQPTTNSTKPLMHITACMGCVITFNACVLECTKNLSSVPTLYEIVPAYDRFTREYDKCPCYLRLANNVSPLADLTDLQSLIEKQDFTAPITP</sequence>
<feature type="compositionally biased region" description="Pro residues" evidence="1">
    <location>
        <begin position="75"/>
        <end position="90"/>
    </location>
</feature>
<feature type="compositionally biased region" description="Low complexity" evidence="1">
    <location>
        <begin position="91"/>
        <end position="104"/>
    </location>
</feature>